<accession>A0ABV5L5K0</accession>
<dbReference type="InterPro" id="IPR011109">
    <property type="entry name" value="DNA_bind_recombinase_dom"/>
</dbReference>
<evidence type="ECO:0000256" key="1">
    <source>
        <dbReference type="ARBA" id="ARBA00023125"/>
    </source>
</evidence>
<protein>
    <submittedName>
        <fullName evidence="5">Recombinase family protein</fullName>
    </submittedName>
</protein>
<dbReference type="PANTHER" id="PTHR30461">
    <property type="entry name" value="DNA-INVERTASE FROM LAMBDOID PROPHAGE"/>
    <property type="match status" value="1"/>
</dbReference>
<dbReference type="Pfam" id="PF07508">
    <property type="entry name" value="Recombinase"/>
    <property type="match status" value="1"/>
</dbReference>
<reference evidence="5 6" key="1">
    <citation type="submission" date="2024-09" db="EMBL/GenBank/DDBJ databases">
        <authorList>
            <person name="Sun Q."/>
            <person name="Mori K."/>
        </authorList>
    </citation>
    <scope>NUCLEOTIDE SEQUENCE [LARGE SCALE GENOMIC DNA]</scope>
    <source>
        <strain evidence="5 6">JCM 9767</strain>
    </source>
</reference>
<feature type="region of interest" description="Disordered" evidence="3">
    <location>
        <begin position="232"/>
        <end position="253"/>
    </location>
</feature>
<dbReference type="EMBL" id="JBHMDI010000013">
    <property type="protein sequence ID" value="MFB9347446.1"/>
    <property type="molecule type" value="Genomic_DNA"/>
</dbReference>
<evidence type="ECO:0000256" key="2">
    <source>
        <dbReference type="ARBA" id="ARBA00023172"/>
    </source>
</evidence>
<sequence length="535" mass="59305">MKTNQPRALSAIRLSVATDETTSPGRQREANEFAAASLGAVIVGEAEDLDVSASKTTPFERPQLGPWFERPDDFDIVIWWRLDRAVRSMADMSALVGWARKHGKRLVFAEGPGGARLELDMGNVVGELIATLLAFAAQMEAQSIAERVTGAQAAMRAMPLRWRGSRPHYGYKPAELEGGGWTLVPDNEADEVAGPSPVSVIERIIRELMDGKTASVVAQDLNADGVPSPRDYWALTKGRKTGGKTGGAKGEGVQRERFKWTSAVIARLLKSPALLGWKLHEGKPVRDAEGRPVMATNTPILTREEFDAIGALLAARSIDNRERKDTHSLLLRVVHCAHCGGRMYLNKQESKKNQAPTYKCNAHARGEKCEAPANVRGDWLDEYAEREFLRLVGGMRVTETRVIPGYDPTPEIEATTAEYEDHMRQEGRQRSNAARDAWQRRADALDARLAELEGREKIEARTEVVHLARSYADEWRDADTAGRRAMLIEAGAYLTVKRGTRGGWRKLDERRVSFALREEFFAEASDELRGLVVAA</sequence>
<gene>
    <name evidence="5" type="ORF">ACFFUA_08220</name>
</gene>
<dbReference type="SUPFAM" id="SSF53041">
    <property type="entry name" value="Resolvase-like"/>
    <property type="match status" value="1"/>
</dbReference>
<dbReference type="Gene3D" id="3.40.50.1390">
    <property type="entry name" value="Resolvase, N-terminal catalytic domain"/>
    <property type="match status" value="1"/>
</dbReference>
<name>A0ABV5L5K0_9ACTN</name>
<dbReference type="RefSeq" id="WP_380954992.1">
    <property type="nucleotide sequence ID" value="NZ_JBHMDI010000013.1"/>
</dbReference>
<dbReference type="Pfam" id="PF13408">
    <property type="entry name" value="Zn_ribbon_recom"/>
    <property type="match status" value="1"/>
</dbReference>
<evidence type="ECO:0000313" key="5">
    <source>
        <dbReference type="EMBL" id="MFB9347446.1"/>
    </source>
</evidence>
<keyword evidence="2" id="KW-0233">DNA recombination</keyword>
<evidence type="ECO:0000256" key="3">
    <source>
        <dbReference type="SAM" id="MobiDB-lite"/>
    </source>
</evidence>
<feature type="domain" description="Resolvase/invertase-type recombinase catalytic" evidence="4">
    <location>
        <begin position="9"/>
        <end position="159"/>
    </location>
</feature>
<dbReference type="InterPro" id="IPR036162">
    <property type="entry name" value="Resolvase-like_N_sf"/>
</dbReference>
<dbReference type="Gene3D" id="3.90.1750.20">
    <property type="entry name" value="Putative Large Serine Recombinase, Chain B, Domain 2"/>
    <property type="match status" value="1"/>
</dbReference>
<dbReference type="InterPro" id="IPR025827">
    <property type="entry name" value="Zn_ribbon_recom_dom"/>
</dbReference>
<dbReference type="InterPro" id="IPR050639">
    <property type="entry name" value="SSR_resolvase"/>
</dbReference>
<dbReference type="CDD" id="cd00338">
    <property type="entry name" value="Ser_Recombinase"/>
    <property type="match status" value="1"/>
</dbReference>
<proteinExistence type="predicted"/>
<comment type="caution">
    <text evidence="5">The sequence shown here is derived from an EMBL/GenBank/DDBJ whole genome shotgun (WGS) entry which is preliminary data.</text>
</comment>
<feature type="region of interest" description="Disordered" evidence="3">
    <location>
        <begin position="1"/>
        <end position="28"/>
    </location>
</feature>
<dbReference type="InterPro" id="IPR038109">
    <property type="entry name" value="DNA_bind_recomb_sf"/>
</dbReference>
<dbReference type="Proteomes" id="UP001589753">
    <property type="component" value="Unassembled WGS sequence"/>
</dbReference>
<dbReference type="SMART" id="SM00857">
    <property type="entry name" value="Resolvase"/>
    <property type="match status" value="1"/>
</dbReference>
<dbReference type="Pfam" id="PF00239">
    <property type="entry name" value="Resolvase"/>
    <property type="match status" value="1"/>
</dbReference>
<evidence type="ECO:0000259" key="4">
    <source>
        <dbReference type="PROSITE" id="PS51736"/>
    </source>
</evidence>
<dbReference type="PANTHER" id="PTHR30461:SF2">
    <property type="entry name" value="SERINE RECOMBINASE PINE-RELATED"/>
    <property type="match status" value="1"/>
</dbReference>
<dbReference type="InterPro" id="IPR006119">
    <property type="entry name" value="Resolv_N"/>
</dbReference>
<keyword evidence="6" id="KW-1185">Reference proteome</keyword>
<evidence type="ECO:0000313" key="6">
    <source>
        <dbReference type="Proteomes" id="UP001589753"/>
    </source>
</evidence>
<dbReference type="PROSITE" id="PS51736">
    <property type="entry name" value="RECOMBINASES_3"/>
    <property type="match status" value="1"/>
</dbReference>
<keyword evidence="1" id="KW-0238">DNA-binding</keyword>
<organism evidence="5 6">
    <name type="scientific">Streptomyces heliomycini</name>
    <dbReference type="NCBI Taxonomy" id="284032"/>
    <lineage>
        <taxon>Bacteria</taxon>
        <taxon>Bacillati</taxon>
        <taxon>Actinomycetota</taxon>
        <taxon>Actinomycetes</taxon>
        <taxon>Kitasatosporales</taxon>
        <taxon>Streptomycetaceae</taxon>
        <taxon>Streptomyces</taxon>
    </lineage>
</organism>